<dbReference type="OrthoDB" id="234178at2"/>
<keyword evidence="1" id="KW-1133">Transmembrane helix</keyword>
<protein>
    <recommendedName>
        <fullName evidence="4">Heparinase II/III-like protein</fullName>
    </recommendedName>
</protein>
<evidence type="ECO:0000313" key="3">
    <source>
        <dbReference type="Proteomes" id="UP000319143"/>
    </source>
</evidence>
<accession>A0A5C6DAU6</accession>
<keyword evidence="1" id="KW-0812">Transmembrane</keyword>
<evidence type="ECO:0000313" key="2">
    <source>
        <dbReference type="EMBL" id="TWU33275.1"/>
    </source>
</evidence>
<keyword evidence="3" id="KW-1185">Reference proteome</keyword>
<evidence type="ECO:0008006" key="4">
    <source>
        <dbReference type="Google" id="ProtNLM"/>
    </source>
</evidence>
<dbReference type="AlphaFoldDB" id="A0A5C6DAU6"/>
<proteinExistence type="predicted"/>
<gene>
    <name evidence="2" type="ORF">Poly41_50270</name>
</gene>
<keyword evidence="1" id="KW-0472">Membrane</keyword>
<comment type="caution">
    <text evidence="2">The sequence shown here is derived from an EMBL/GenBank/DDBJ whole genome shotgun (WGS) entry which is preliminary data.</text>
</comment>
<feature type="transmembrane region" description="Helical" evidence="1">
    <location>
        <begin position="20"/>
        <end position="43"/>
    </location>
</feature>
<dbReference type="EMBL" id="SJPV01000010">
    <property type="protein sequence ID" value="TWU33275.1"/>
    <property type="molecule type" value="Genomic_DNA"/>
</dbReference>
<dbReference type="RefSeq" id="WP_146529571.1">
    <property type="nucleotide sequence ID" value="NZ_SJPV01000010.1"/>
</dbReference>
<name>A0A5C6DAU6_9BACT</name>
<evidence type="ECO:0000256" key="1">
    <source>
        <dbReference type="SAM" id="Phobius"/>
    </source>
</evidence>
<sequence length="569" mass="64253">MKTSTEVTIKKRSRTKRRWFILSTCMILLIVLAVLGRMAVYYVGATPFSHVPLESGNIVVPTLRTLEWQDRSQTTDRLMEYWAKQSLGQWKTDGKVGTPRALMGRFLLKRDLDAANAYLLSVTPWGEAGSTWERHPEGDYDFTMAGLTPILFLFGDQPEVLYPETREHLLKVLLPLEGGEPLVMVPRTLGLVRDTENHLLMTEGSRYLKNRWLALHNSQLPVHDNVANTLEPWLLNLLEELRTAGLYEFNSIPYEGYTLTALLNLEAFGSEAVQQAARDLLDQLNWNYALGSLSFRRFPPFRRQPKHADDTGLTGDRHTALIKAWISLLPSGPENIEVTESHHVGLWACWSPYRLADRTAQWILGKPNDYYVQIGHGPSSSPEIYSGGPGYLLTAGGVHRGARSLLVSRPITLILDDGDATDLSQVLHLSGPGGDYRQWNNTGVWRDFAVTGGPVSIPKIWLPDAKGKTWKVYRRSEDRCIAVYSSTHLGVVHLTRSSNPQAVLEAVERANPDDDVLRHSFHQPNGSRIDYDTGAPRHRWVIERIDNQPVDRRFDAWPRLQGEGVDETK</sequence>
<dbReference type="Proteomes" id="UP000319143">
    <property type="component" value="Unassembled WGS sequence"/>
</dbReference>
<reference evidence="2 3" key="1">
    <citation type="submission" date="2019-02" db="EMBL/GenBank/DDBJ databases">
        <title>Deep-cultivation of Planctomycetes and their phenomic and genomic characterization uncovers novel biology.</title>
        <authorList>
            <person name="Wiegand S."/>
            <person name="Jogler M."/>
            <person name="Boedeker C."/>
            <person name="Pinto D."/>
            <person name="Vollmers J."/>
            <person name="Rivas-Marin E."/>
            <person name="Kohn T."/>
            <person name="Peeters S.H."/>
            <person name="Heuer A."/>
            <person name="Rast P."/>
            <person name="Oberbeckmann S."/>
            <person name="Bunk B."/>
            <person name="Jeske O."/>
            <person name="Meyerdierks A."/>
            <person name="Storesund J.E."/>
            <person name="Kallscheuer N."/>
            <person name="Luecker S."/>
            <person name="Lage O.M."/>
            <person name="Pohl T."/>
            <person name="Merkel B.J."/>
            <person name="Hornburger P."/>
            <person name="Mueller R.-W."/>
            <person name="Bruemmer F."/>
            <person name="Labrenz M."/>
            <person name="Spormann A.M."/>
            <person name="Op Den Camp H."/>
            <person name="Overmann J."/>
            <person name="Amann R."/>
            <person name="Jetten M.S.M."/>
            <person name="Mascher T."/>
            <person name="Medema M.H."/>
            <person name="Devos D.P."/>
            <person name="Kaster A.-K."/>
            <person name="Ovreas L."/>
            <person name="Rohde M."/>
            <person name="Galperin M.Y."/>
            <person name="Jogler C."/>
        </authorList>
    </citation>
    <scope>NUCLEOTIDE SEQUENCE [LARGE SCALE GENOMIC DNA]</scope>
    <source>
        <strain evidence="2 3">Poly41</strain>
    </source>
</reference>
<organism evidence="2 3">
    <name type="scientific">Novipirellula artificiosorum</name>
    <dbReference type="NCBI Taxonomy" id="2528016"/>
    <lineage>
        <taxon>Bacteria</taxon>
        <taxon>Pseudomonadati</taxon>
        <taxon>Planctomycetota</taxon>
        <taxon>Planctomycetia</taxon>
        <taxon>Pirellulales</taxon>
        <taxon>Pirellulaceae</taxon>
        <taxon>Novipirellula</taxon>
    </lineage>
</organism>